<organism evidence="1">
    <name type="scientific">Bacteroides fragilis</name>
    <dbReference type="NCBI Taxonomy" id="817"/>
    <lineage>
        <taxon>Bacteria</taxon>
        <taxon>Pseudomonadati</taxon>
        <taxon>Bacteroidota</taxon>
        <taxon>Bacteroidia</taxon>
        <taxon>Bacteroidales</taxon>
        <taxon>Bacteroidaceae</taxon>
        <taxon>Bacteroides</taxon>
    </lineage>
</organism>
<dbReference type="PATRIC" id="fig|817.53.peg.1258"/>
<sequence length="280" mass="32967">MGLKVVKSYYEVAMGITNIEHKTFEEMELPEVIYKYRDWNDTFHKRIITEREVFMAAPNSFEDPVDCKLPIEYSGLSKKEIREVCLYNSKLYCPERTRKQHRKYAKNWRTESPLGNINLIKQFQEQMLEKYNSQIGVLSLTANVKNLEMWEKYSNNHKGFAVGFNPIVMFQYLGGGGPVTYYDTLPTVRPVPIHSYDEQRCYQIFSKLSKWSFEEEYRTHIFRSNELTKESRTIQIPAEAYTEIVIGADMPNDMFEDLLNSIPSELKQVTIKRADKNEMN</sequence>
<reference evidence="1" key="1">
    <citation type="book" date="2014" name="THE 24TH EUROPEAN CONGRESS OF CLINICAL MICROBIOLOGY AND INFECTIOUS DISEASES" publisher="ECCMID 2014" city="Barcelona, Spain">
        <title>Identification of resistance genes in three multidrug-resistant Bacteroides fragilis isolates by whole genome sequencing.</title>
        <editorList>
            <person name="Unknown"/>
            <person name="A."/>
        </editorList>
        <authorList>
            <person name="Sydenham T.V."/>
            <person name="Hasman H."/>
            <person name="Wang M."/>
            <person name="Soki J."/>
            <person name="Nagy E."/>
            <person name="Justesen U.S."/>
        </authorList>
    </citation>
    <scope>NUCLEOTIDE SEQUENCE</scope>
    <source>
        <strain evidence="1">DCMOUH0018B</strain>
    </source>
</reference>
<name>A0A0I9SBR6_BACFG</name>
<dbReference type="EMBL" id="JMZZ02000097">
    <property type="protein sequence ID" value="KFX75572.1"/>
    <property type="molecule type" value="Genomic_DNA"/>
</dbReference>
<gene>
    <name evidence="1" type="ORF">EE52_0206070</name>
</gene>
<accession>A0A0I9SBR6</accession>
<evidence type="ECO:0000313" key="1">
    <source>
        <dbReference type="EMBL" id="KFX75572.1"/>
    </source>
</evidence>
<comment type="caution">
    <text evidence="1">The sequence shown here is derived from an EMBL/GenBank/DDBJ whole genome shotgun (WGS) entry which is preliminary data.</text>
</comment>
<proteinExistence type="predicted"/>
<protein>
    <submittedName>
        <fullName evidence="1">Uncharacterized protein</fullName>
    </submittedName>
</protein>
<reference evidence="1" key="2">
    <citation type="submission" date="2014-07" db="EMBL/GenBank/DDBJ databases">
        <title>Genetics and epidemiology of antimicrobial resistance in B. fragilis group.</title>
        <authorList>
            <person name="Sydenham T.V."/>
            <person name="Hasman H."/>
            <person name="Kemp M."/>
            <person name="Justesen U.S."/>
        </authorList>
    </citation>
    <scope>NUCLEOTIDE SEQUENCE [LARGE SCALE GENOMIC DNA]</scope>
    <source>
        <strain evidence="1">DCMOUH0018B</strain>
    </source>
</reference>
<dbReference type="AlphaFoldDB" id="A0A0I9SBR6"/>
<dbReference type="RefSeq" id="WP_044299958.1">
    <property type="nucleotide sequence ID" value="NZ_CP036542.1"/>
</dbReference>